<keyword evidence="3" id="KW-0210">Decarboxylase</keyword>
<evidence type="ECO:0000313" key="9">
    <source>
        <dbReference type="Proteomes" id="UP001151002"/>
    </source>
</evidence>
<comment type="similarity">
    <text evidence="2 6">Belongs to the group II decarboxylase family.</text>
</comment>
<evidence type="ECO:0000256" key="4">
    <source>
        <dbReference type="ARBA" id="ARBA00022898"/>
    </source>
</evidence>
<keyword evidence="4 6" id="KW-0663">Pyridoxal phosphate</keyword>
<evidence type="ECO:0000256" key="1">
    <source>
        <dbReference type="ARBA" id="ARBA00001933"/>
    </source>
</evidence>
<evidence type="ECO:0000256" key="7">
    <source>
        <dbReference type="SAM" id="MobiDB-lite"/>
    </source>
</evidence>
<proteinExistence type="inferred from homology"/>
<name>A0ABT4B4S5_9ACTN</name>
<keyword evidence="5 6" id="KW-0456">Lyase</keyword>
<evidence type="ECO:0000256" key="2">
    <source>
        <dbReference type="ARBA" id="ARBA00009533"/>
    </source>
</evidence>
<gene>
    <name evidence="8" type="ORF">OWR29_26105</name>
</gene>
<dbReference type="RefSeq" id="WP_267565868.1">
    <property type="nucleotide sequence ID" value="NZ_JAPNTZ010000009.1"/>
</dbReference>
<sequence length="414" mass="44803">MTHTLAGPPFRLHDAATIGAALRDQHYNDLAQHLTAARRRNLAYPGFTDLTHRALAELMTEQLLNNVGDPYDPGHGHDHTKAYERDVIDHLADLFGASRTRWGYVTTGSSEGTDHALWDARLAYPGQEPVVFASTAAHYSVAKACARHRLTLVHVRADPTGRMDITDLRTLLGQWRHQPVVIVATVGTTMTEAFDDVAAIANACDDLAIVRRRIHVDAALAALPLALLPDHDRPSFDFTSGATSIVTSGHKFLSTLTPCAVLIYAEAPVLARTPHVPYTGTADTTIGGSRSGHTPLLLWSSLSHGLDTHRRRAERSRELAGYTHERLRAAGWPASRNPHAFTVVIAQPPPEVCARWVLAPDGTRAHIICKPDTDPAAIDELVTDLTRPATTVVPAPSPPENDQAAGRTPTGVPA</sequence>
<organism evidence="8 9">
    <name type="scientific">Paractinoplanes pyxinae</name>
    <dbReference type="NCBI Taxonomy" id="2997416"/>
    <lineage>
        <taxon>Bacteria</taxon>
        <taxon>Bacillati</taxon>
        <taxon>Actinomycetota</taxon>
        <taxon>Actinomycetes</taxon>
        <taxon>Micromonosporales</taxon>
        <taxon>Micromonosporaceae</taxon>
        <taxon>Paractinoplanes</taxon>
    </lineage>
</organism>
<dbReference type="InterPro" id="IPR015424">
    <property type="entry name" value="PyrdxlP-dep_Trfase"/>
</dbReference>
<accession>A0ABT4B4S5</accession>
<dbReference type="InterPro" id="IPR002129">
    <property type="entry name" value="PyrdxlP-dep_de-COase"/>
</dbReference>
<keyword evidence="9" id="KW-1185">Reference proteome</keyword>
<dbReference type="SUPFAM" id="SSF53383">
    <property type="entry name" value="PLP-dependent transferases"/>
    <property type="match status" value="1"/>
</dbReference>
<evidence type="ECO:0000313" key="8">
    <source>
        <dbReference type="EMBL" id="MCY1141485.1"/>
    </source>
</evidence>
<dbReference type="Proteomes" id="UP001151002">
    <property type="component" value="Unassembled WGS sequence"/>
</dbReference>
<evidence type="ECO:0000256" key="6">
    <source>
        <dbReference type="RuleBase" id="RU000382"/>
    </source>
</evidence>
<comment type="caution">
    <text evidence="8">The sequence shown here is derived from an EMBL/GenBank/DDBJ whole genome shotgun (WGS) entry which is preliminary data.</text>
</comment>
<evidence type="ECO:0000256" key="5">
    <source>
        <dbReference type="ARBA" id="ARBA00023239"/>
    </source>
</evidence>
<dbReference type="Pfam" id="PF00282">
    <property type="entry name" value="Pyridoxal_deC"/>
    <property type="match status" value="1"/>
</dbReference>
<comment type="cofactor">
    <cofactor evidence="1 6">
        <name>pyridoxal 5'-phosphate</name>
        <dbReference type="ChEBI" id="CHEBI:597326"/>
    </cofactor>
</comment>
<protein>
    <submittedName>
        <fullName evidence="8">Pyridoxal-dependent decarboxylase</fullName>
    </submittedName>
</protein>
<dbReference type="Gene3D" id="3.40.640.10">
    <property type="entry name" value="Type I PLP-dependent aspartate aminotransferase-like (Major domain)"/>
    <property type="match status" value="1"/>
</dbReference>
<dbReference type="PANTHER" id="PTHR46101">
    <property type="match status" value="1"/>
</dbReference>
<dbReference type="InterPro" id="IPR015421">
    <property type="entry name" value="PyrdxlP-dep_Trfase_major"/>
</dbReference>
<reference evidence="8" key="1">
    <citation type="submission" date="2022-11" db="EMBL/GenBank/DDBJ databases">
        <authorList>
            <person name="Somphong A."/>
            <person name="Phongsopitanun W."/>
        </authorList>
    </citation>
    <scope>NUCLEOTIDE SEQUENCE</scope>
    <source>
        <strain evidence="8">Pm04-4</strain>
    </source>
</reference>
<dbReference type="EMBL" id="JAPNTZ010000009">
    <property type="protein sequence ID" value="MCY1141485.1"/>
    <property type="molecule type" value="Genomic_DNA"/>
</dbReference>
<dbReference type="PANTHER" id="PTHR46101:SF2">
    <property type="entry name" value="SERINE DECARBOXYLASE"/>
    <property type="match status" value="1"/>
</dbReference>
<dbReference type="InterPro" id="IPR051151">
    <property type="entry name" value="Group_II_Decarboxylase"/>
</dbReference>
<feature type="region of interest" description="Disordered" evidence="7">
    <location>
        <begin position="390"/>
        <end position="414"/>
    </location>
</feature>
<evidence type="ECO:0000256" key="3">
    <source>
        <dbReference type="ARBA" id="ARBA00022793"/>
    </source>
</evidence>